<keyword evidence="8" id="KW-1185">Reference proteome</keyword>
<evidence type="ECO:0000256" key="2">
    <source>
        <dbReference type="ARBA" id="ARBA00005679"/>
    </source>
</evidence>
<evidence type="ECO:0000313" key="8">
    <source>
        <dbReference type="Proteomes" id="UP001231518"/>
    </source>
</evidence>
<dbReference type="PANTHER" id="PTHR13234:SF8">
    <property type="entry name" value="GAMMA-INTERFERON-INDUCIBLE LYSOSOMAL THIOL REDUCTASE"/>
    <property type="match status" value="1"/>
</dbReference>
<reference evidence="7" key="1">
    <citation type="submission" date="2023-03" db="EMBL/GenBank/DDBJ databases">
        <title>Chromosome-level genomes of two armyworms, Mythimna separata and Mythimna loreyi, provide insights into the biosynthesis and reception of sex pheromones.</title>
        <authorList>
            <person name="Zhao H."/>
        </authorList>
    </citation>
    <scope>NUCLEOTIDE SEQUENCE</scope>
    <source>
        <strain evidence="7">BeijingLab</strain>
        <tissue evidence="7">Pupa</tissue>
    </source>
</reference>
<dbReference type="Pfam" id="PF03227">
    <property type="entry name" value="GILT"/>
    <property type="match status" value="1"/>
</dbReference>
<feature type="signal peptide" evidence="6">
    <location>
        <begin position="1"/>
        <end position="23"/>
    </location>
</feature>
<evidence type="ECO:0008006" key="9">
    <source>
        <dbReference type="Google" id="ProtNLM"/>
    </source>
</evidence>
<dbReference type="PANTHER" id="PTHR13234">
    <property type="entry name" value="GAMMA-INTERFERON INDUCIBLE LYSOSOMAL THIOL REDUCTASE GILT"/>
    <property type="match status" value="1"/>
</dbReference>
<keyword evidence="5" id="KW-0325">Glycoprotein</keyword>
<evidence type="ECO:0000256" key="3">
    <source>
        <dbReference type="ARBA" id="ARBA00022525"/>
    </source>
</evidence>
<evidence type="ECO:0000256" key="4">
    <source>
        <dbReference type="ARBA" id="ARBA00022729"/>
    </source>
</evidence>
<evidence type="ECO:0000256" key="5">
    <source>
        <dbReference type="ARBA" id="ARBA00023180"/>
    </source>
</evidence>
<evidence type="ECO:0000313" key="7">
    <source>
        <dbReference type="EMBL" id="KAJ8735510.1"/>
    </source>
</evidence>
<keyword evidence="4 6" id="KW-0732">Signal</keyword>
<sequence>MTDYKAVLLYLFIGITICDLSNAAGHSTRTRVNIAHRNNTTNVSPEASTLKDKVEIKVYYETLCPFSVNFFVYQLKPAMERLGSHLDIRLIPYGHAKTRRVLGGYKFSCQHGIPECFGNTVHACAIELLRNVTRTVNFNTCLMQNTSYRTGYQHFIFVFHWCGNQHDVNVQEIWECLNSPHGSILLKGHGDETHALAPSFVPYVTIDGSTEYQDQAMSNLFATVCLMLKPMPRECTMI</sequence>
<dbReference type="InterPro" id="IPR004911">
    <property type="entry name" value="Interferon-induced_GILT"/>
</dbReference>
<dbReference type="AlphaFoldDB" id="A0AAD7Z2A9"/>
<dbReference type="Proteomes" id="UP001231518">
    <property type="component" value="Chromosome 2"/>
</dbReference>
<dbReference type="EMBL" id="JARGEI010000002">
    <property type="protein sequence ID" value="KAJ8735510.1"/>
    <property type="molecule type" value="Genomic_DNA"/>
</dbReference>
<feature type="chain" id="PRO_5042148687" description="Gamma-interferon-inducible lysosomal thiol reductase" evidence="6">
    <location>
        <begin position="24"/>
        <end position="238"/>
    </location>
</feature>
<accession>A0AAD7Z2A9</accession>
<dbReference type="GO" id="GO:0016671">
    <property type="term" value="F:oxidoreductase activity, acting on a sulfur group of donors, disulfide as acceptor"/>
    <property type="evidence" value="ECO:0007669"/>
    <property type="project" value="InterPro"/>
</dbReference>
<comment type="similarity">
    <text evidence="2">Belongs to the GILT family.</text>
</comment>
<comment type="subcellular location">
    <subcellularLocation>
        <location evidence="1">Secreted</location>
    </subcellularLocation>
</comment>
<organism evidence="7 8">
    <name type="scientific">Mythimna separata</name>
    <name type="common">Oriental armyworm</name>
    <name type="synonym">Pseudaletia separata</name>
    <dbReference type="NCBI Taxonomy" id="271217"/>
    <lineage>
        <taxon>Eukaryota</taxon>
        <taxon>Metazoa</taxon>
        <taxon>Ecdysozoa</taxon>
        <taxon>Arthropoda</taxon>
        <taxon>Hexapoda</taxon>
        <taxon>Insecta</taxon>
        <taxon>Pterygota</taxon>
        <taxon>Neoptera</taxon>
        <taxon>Endopterygota</taxon>
        <taxon>Lepidoptera</taxon>
        <taxon>Glossata</taxon>
        <taxon>Ditrysia</taxon>
        <taxon>Noctuoidea</taxon>
        <taxon>Noctuidae</taxon>
        <taxon>Noctuinae</taxon>
        <taxon>Hadenini</taxon>
        <taxon>Mythimna</taxon>
    </lineage>
</organism>
<keyword evidence="3" id="KW-0964">Secreted</keyword>
<protein>
    <recommendedName>
        <fullName evidence="9">Gamma-interferon-inducible lysosomal thiol reductase</fullName>
    </recommendedName>
</protein>
<evidence type="ECO:0000256" key="6">
    <source>
        <dbReference type="SAM" id="SignalP"/>
    </source>
</evidence>
<dbReference type="GO" id="GO:0005576">
    <property type="term" value="C:extracellular region"/>
    <property type="evidence" value="ECO:0007669"/>
    <property type="project" value="UniProtKB-SubCell"/>
</dbReference>
<name>A0AAD7Z2A9_MYTSE</name>
<comment type="caution">
    <text evidence="7">The sequence shown here is derived from an EMBL/GenBank/DDBJ whole genome shotgun (WGS) entry which is preliminary data.</text>
</comment>
<gene>
    <name evidence="7" type="ORF">PYW07_007130</name>
</gene>
<evidence type="ECO:0000256" key="1">
    <source>
        <dbReference type="ARBA" id="ARBA00004613"/>
    </source>
</evidence>
<proteinExistence type="inferred from homology"/>